<proteinExistence type="predicted"/>
<comment type="caution">
    <text evidence="1">The sequence shown here is derived from an EMBL/GenBank/DDBJ whole genome shotgun (WGS) entry which is preliminary data.</text>
</comment>
<protein>
    <submittedName>
        <fullName evidence="1">Uncharacterized protein</fullName>
    </submittedName>
</protein>
<reference evidence="1" key="1">
    <citation type="submission" date="2020-05" db="EMBL/GenBank/DDBJ databases">
        <title>Large-scale comparative analyses of tick genomes elucidate their genetic diversity and vector capacities.</title>
        <authorList>
            <person name="Jia N."/>
            <person name="Wang J."/>
            <person name="Shi W."/>
            <person name="Du L."/>
            <person name="Sun Y."/>
            <person name="Zhan W."/>
            <person name="Jiang J."/>
            <person name="Wang Q."/>
            <person name="Zhang B."/>
            <person name="Ji P."/>
            <person name="Sakyi L.B."/>
            <person name="Cui X."/>
            <person name="Yuan T."/>
            <person name="Jiang B."/>
            <person name="Yang W."/>
            <person name="Lam T.T.-Y."/>
            <person name="Chang Q."/>
            <person name="Ding S."/>
            <person name="Wang X."/>
            <person name="Zhu J."/>
            <person name="Ruan X."/>
            <person name="Zhao L."/>
            <person name="Wei J."/>
            <person name="Que T."/>
            <person name="Du C."/>
            <person name="Cheng J."/>
            <person name="Dai P."/>
            <person name="Han X."/>
            <person name="Huang E."/>
            <person name="Gao Y."/>
            <person name="Liu J."/>
            <person name="Shao H."/>
            <person name="Ye R."/>
            <person name="Li L."/>
            <person name="Wei W."/>
            <person name="Wang X."/>
            <person name="Wang C."/>
            <person name="Yang T."/>
            <person name="Huo Q."/>
            <person name="Li W."/>
            <person name="Guo W."/>
            <person name="Chen H."/>
            <person name="Zhou L."/>
            <person name="Ni X."/>
            <person name="Tian J."/>
            <person name="Zhou Y."/>
            <person name="Sheng Y."/>
            <person name="Liu T."/>
            <person name="Pan Y."/>
            <person name="Xia L."/>
            <person name="Li J."/>
            <person name="Zhao F."/>
            <person name="Cao W."/>
        </authorList>
    </citation>
    <scope>NUCLEOTIDE SEQUENCE</scope>
    <source>
        <strain evidence="1">Hyas-2018</strain>
    </source>
</reference>
<organism evidence="1 2">
    <name type="scientific">Hyalomma asiaticum</name>
    <name type="common">Tick</name>
    <dbReference type="NCBI Taxonomy" id="266040"/>
    <lineage>
        <taxon>Eukaryota</taxon>
        <taxon>Metazoa</taxon>
        <taxon>Ecdysozoa</taxon>
        <taxon>Arthropoda</taxon>
        <taxon>Chelicerata</taxon>
        <taxon>Arachnida</taxon>
        <taxon>Acari</taxon>
        <taxon>Parasitiformes</taxon>
        <taxon>Ixodida</taxon>
        <taxon>Ixodoidea</taxon>
        <taxon>Ixodidae</taxon>
        <taxon>Hyalomminae</taxon>
        <taxon>Hyalomma</taxon>
    </lineage>
</organism>
<accession>A0ACB7RZR0</accession>
<dbReference type="Proteomes" id="UP000821845">
    <property type="component" value="Chromosome 7"/>
</dbReference>
<evidence type="ECO:0000313" key="1">
    <source>
        <dbReference type="EMBL" id="KAH6926898.1"/>
    </source>
</evidence>
<keyword evidence="2" id="KW-1185">Reference proteome</keyword>
<dbReference type="EMBL" id="CM023487">
    <property type="protein sequence ID" value="KAH6926898.1"/>
    <property type="molecule type" value="Genomic_DNA"/>
</dbReference>
<sequence length="137" mass="14684">MVGLSGGQEDAERGGLGMGEEEGERRESPFSLKSRGASSDPGVLGEEWGAAAEKRRAPSPLADWFRIDGPMAALLRTGVRRQLRTTPFIQAHPPSSTRSNMQCRSTPHKQHCFAALFAAAAVDAGPVWALLTTTPVR</sequence>
<evidence type="ECO:0000313" key="2">
    <source>
        <dbReference type="Proteomes" id="UP000821845"/>
    </source>
</evidence>
<name>A0ACB7RZR0_HYAAI</name>
<gene>
    <name evidence="1" type="ORF">HPB50_022761</name>
</gene>